<accession>A0A2P4Y8W9</accession>
<evidence type="ECO:0000313" key="1">
    <source>
        <dbReference type="EMBL" id="POM74253.1"/>
    </source>
</evidence>
<protein>
    <submittedName>
        <fullName evidence="1">Uncharacterized protein</fullName>
    </submittedName>
</protein>
<reference evidence="1 2" key="1">
    <citation type="journal article" date="2017" name="Genome Biol. Evol.">
        <title>Phytophthora megakarya and P. palmivora, closely related causal agents of cacao black pod rot, underwent increases in genome sizes and gene numbers by different mechanisms.</title>
        <authorList>
            <person name="Ali S.S."/>
            <person name="Shao J."/>
            <person name="Lary D.J."/>
            <person name="Kronmiller B."/>
            <person name="Shen D."/>
            <person name="Strem M.D."/>
            <person name="Amoako-Attah I."/>
            <person name="Akrofi A.Y."/>
            <person name="Begoude B.A."/>
            <person name="Ten Hoopen G.M."/>
            <person name="Coulibaly K."/>
            <person name="Kebe B.I."/>
            <person name="Melnick R.L."/>
            <person name="Guiltinan M.J."/>
            <person name="Tyler B.M."/>
            <person name="Meinhardt L.W."/>
            <person name="Bailey B.A."/>
        </authorList>
    </citation>
    <scope>NUCLEOTIDE SEQUENCE [LARGE SCALE GENOMIC DNA]</scope>
    <source>
        <strain evidence="2">sbr112.9</strain>
    </source>
</reference>
<dbReference type="Proteomes" id="UP000237271">
    <property type="component" value="Unassembled WGS sequence"/>
</dbReference>
<keyword evidence="2" id="KW-1185">Reference proteome</keyword>
<evidence type="ECO:0000313" key="2">
    <source>
        <dbReference type="Proteomes" id="UP000237271"/>
    </source>
</evidence>
<sequence length="266" mass="30324">MGSKRKKTKCPDDCDIVEETQDFSKVSPPFETVAEIPAFDAVIEEDHRRTDATEELQMRDVLTPDSVEWGDQWIQWANHIRDNGMAFYVGLIWEFQGAVERRVEEVPNEKGVRGFSLFPVSTTYTSSYIKINGSTIAGFYSRIKQRLKEFRWVVPDVSLSVTSFKENRWSVMRNAFDISGFETRRLECPISKTEFARLMVEEKYEHASHHFANQITTDGYGASVLLFRPKTEVGKASDEKSAESYVIPPGYVNDVAIGLDPGMRAI</sequence>
<dbReference type="AlphaFoldDB" id="A0A2P4Y8W9"/>
<dbReference type="EMBL" id="NCKW01004904">
    <property type="protein sequence ID" value="POM74253.1"/>
    <property type="molecule type" value="Genomic_DNA"/>
</dbReference>
<name>A0A2P4Y8W9_9STRA</name>
<comment type="caution">
    <text evidence="1">The sequence shown here is derived from an EMBL/GenBank/DDBJ whole genome shotgun (WGS) entry which is preliminary data.</text>
</comment>
<dbReference type="OrthoDB" id="125056at2759"/>
<organism evidence="1 2">
    <name type="scientific">Phytophthora palmivora</name>
    <dbReference type="NCBI Taxonomy" id="4796"/>
    <lineage>
        <taxon>Eukaryota</taxon>
        <taxon>Sar</taxon>
        <taxon>Stramenopiles</taxon>
        <taxon>Oomycota</taxon>
        <taxon>Peronosporomycetes</taxon>
        <taxon>Peronosporales</taxon>
        <taxon>Peronosporaceae</taxon>
        <taxon>Phytophthora</taxon>
    </lineage>
</organism>
<gene>
    <name evidence="1" type="ORF">PHPALM_8826</name>
</gene>
<proteinExistence type="predicted"/>